<dbReference type="EMBL" id="JAVRRJ010000001">
    <property type="protein sequence ID" value="KAK5090539.1"/>
    <property type="molecule type" value="Genomic_DNA"/>
</dbReference>
<name>A0AAN7TCD2_9EURO</name>
<protein>
    <submittedName>
        <fullName evidence="2">Uncharacterized protein</fullName>
    </submittedName>
</protein>
<evidence type="ECO:0000313" key="3">
    <source>
        <dbReference type="Proteomes" id="UP001309876"/>
    </source>
</evidence>
<feature type="region of interest" description="Disordered" evidence="1">
    <location>
        <begin position="425"/>
        <end position="498"/>
    </location>
</feature>
<reference evidence="2 3" key="1">
    <citation type="submission" date="2023-08" db="EMBL/GenBank/DDBJ databases">
        <title>Black Yeasts Isolated from many extreme environments.</title>
        <authorList>
            <person name="Coleine C."/>
            <person name="Stajich J.E."/>
            <person name="Selbmann L."/>
        </authorList>
    </citation>
    <scope>NUCLEOTIDE SEQUENCE [LARGE SCALE GENOMIC DNA]</scope>
    <source>
        <strain evidence="2 3">CCFEE 5910</strain>
    </source>
</reference>
<comment type="caution">
    <text evidence="2">The sequence shown here is derived from an EMBL/GenBank/DDBJ whole genome shotgun (WGS) entry which is preliminary data.</text>
</comment>
<feature type="compositionally biased region" description="Low complexity" evidence="1">
    <location>
        <begin position="202"/>
        <end position="211"/>
    </location>
</feature>
<feature type="compositionally biased region" description="Polar residues" evidence="1">
    <location>
        <begin position="93"/>
        <end position="104"/>
    </location>
</feature>
<gene>
    <name evidence="2" type="ORF">LTR05_000712</name>
</gene>
<accession>A0AAN7TCD2</accession>
<feature type="region of interest" description="Disordered" evidence="1">
    <location>
        <begin position="167"/>
        <end position="256"/>
    </location>
</feature>
<feature type="compositionally biased region" description="Polar residues" evidence="1">
    <location>
        <begin position="314"/>
        <end position="341"/>
    </location>
</feature>
<feature type="region of interest" description="Disordered" evidence="1">
    <location>
        <begin position="932"/>
        <end position="961"/>
    </location>
</feature>
<organism evidence="2 3">
    <name type="scientific">Lithohypha guttulata</name>
    <dbReference type="NCBI Taxonomy" id="1690604"/>
    <lineage>
        <taxon>Eukaryota</taxon>
        <taxon>Fungi</taxon>
        <taxon>Dikarya</taxon>
        <taxon>Ascomycota</taxon>
        <taxon>Pezizomycotina</taxon>
        <taxon>Eurotiomycetes</taxon>
        <taxon>Chaetothyriomycetidae</taxon>
        <taxon>Chaetothyriales</taxon>
        <taxon>Trichomeriaceae</taxon>
        <taxon>Lithohypha</taxon>
    </lineage>
</organism>
<feature type="compositionally biased region" description="Acidic residues" evidence="1">
    <location>
        <begin position="468"/>
        <end position="483"/>
    </location>
</feature>
<feature type="compositionally biased region" description="Polar residues" evidence="1">
    <location>
        <begin position="427"/>
        <end position="438"/>
    </location>
</feature>
<feature type="compositionally biased region" description="Polar residues" evidence="1">
    <location>
        <begin position="270"/>
        <end position="279"/>
    </location>
</feature>
<feature type="region of interest" description="Disordered" evidence="1">
    <location>
        <begin position="270"/>
        <end position="289"/>
    </location>
</feature>
<evidence type="ECO:0000313" key="2">
    <source>
        <dbReference type="EMBL" id="KAK5090539.1"/>
    </source>
</evidence>
<feature type="region of interest" description="Disordered" evidence="1">
    <location>
        <begin position="1"/>
        <end position="132"/>
    </location>
</feature>
<dbReference type="Proteomes" id="UP001309876">
    <property type="component" value="Unassembled WGS sequence"/>
</dbReference>
<evidence type="ECO:0000256" key="1">
    <source>
        <dbReference type="SAM" id="MobiDB-lite"/>
    </source>
</evidence>
<feature type="compositionally biased region" description="Polar residues" evidence="1">
    <location>
        <begin position="386"/>
        <end position="400"/>
    </location>
</feature>
<feature type="compositionally biased region" description="Basic and acidic residues" evidence="1">
    <location>
        <begin position="444"/>
        <end position="467"/>
    </location>
</feature>
<feature type="compositionally biased region" description="Low complexity" evidence="1">
    <location>
        <begin position="106"/>
        <end position="129"/>
    </location>
</feature>
<proteinExistence type="predicted"/>
<dbReference type="AlphaFoldDB" id="A0AAN7TCD2"/>
<feature type="region of interest" description="Disordered" evidence="1">
    <location>
        <begin position="295"/>
        <end position="410"/>
    </location>
</feature>
<feature type="compositionally biased region" description="Basic residues" evidence="1">
    <location>
        <begin position="935"/>
        <end position="947"/>
    </location>
</feature>
<dbReference type="PANTHER" id="PTHR42068">
    <property type="entry name" value="YALI0B18964P"/>
    <property type="match status" value="1"/>
</dbReference>
<sequence>MPIKLPKGFPRRKSSGTVLDDFSNTNNDSNTDTGSSFKVLARPHSQAKSFDGGAALRPSPLTPKPLPQPRSSFDEDHEDLFSVARNDAANRGSGATSNSLSTAPYDSAASSTRYSNSSTNPSSVDSGSGRNIKAAAGQPVYDDIPVPPPHIAKSGFLKNAGRTFSFGITKHNSRESNDLPSPLPSDRHRRPALAETRERAMTTSSVTTATAPRLDDATFSTKDGDDDFGNMFANLDSRSSRDVGCMDSSPPKEELSINQTNQFQHTVITRPSPLKSAQRSAPPEPVRVNRHVPVEDSPASWNSQHSQDGLIGSPSPSRTVTQTSPQSSNLRNITMNTIRSQDTSDDNMFEDTPLRRSPESVAAKPTITTSPRPPPSSFPATAMTRARTQSNGASSIQRSDAGSEYGQPAFDPSLLANVQLASRYEETASSPTQTNASKVMTPAEFERYKKQKEDTRRYNKVFGKADSDDGSGDDYDDEEDDEQEREKLAAKQRKKQEAHLAVYRQQMRKVAGDVPNPDQRPGTSIGIYQSGNASQNDLTTMNRRMSQLTVDGAASTPLGMGKLPVDDEPDEDEDVPLGILAAHGFPNKNKPPTRLAASTSNPNLRNLAQMQGGASVVGDPANRGSLPAFARHLPPDPYYGASLVHQAERAPLNMSQSQLVTQPQPSGAATAHPLHPAGLVGVIAGEERARALRRGSPNPQGGYDMPMGSAPTSARVPQFMPPQPVLTPSEHAQLQMSQSMAQMMQMQMQWMQQMSAMMGPNQSMQMPPMPMMGMGMGMGMPGMQSLPQFQQNGVPMQPQHPGMPHRPQSVPLQNIHGGQQRTMSTLSPSMAPWTNSMPAIPQMVPGGSVYAPSIAPSERSNVGLAPRYRPVSTMTQQAEQQRPNWDKRSSTFSSATFRPYLNENAQTKPTSTIRTITRVNDDEDDEQGWAEMKAKKEKKQRTWKLRKGNTNTLQELYNAPA</sequence>
<feature type="compositionally biased region" description="Low complexity" evidence="1">
    <location>
        <begin position="20"/>
        <end position="37"/>
    </location>
</feature>
<feature type="region of interest" description="Disordered" evidence="1">
    <location>
        <begin position="552"/>
        <end position="572"/>
    </location>
</feature>
<keyword evidence="3" id="KW-1185">Reference proteome</keyword>
<dbReference type="PANTHER" id="PTHR42068:SF1">
    <property type="entry name" value="YALI0B18964P"/>
    <property type="match status" value="1"/>
</dbReference>
<feature type="region of interest" description="Disordered" evidence="1">
    <location>
        <begin position="512"/>
        <end position="532"/>
    </location>
</feature>